<dbReference type="AlphaFoldDB" id="A0A9Q1K691"/>
<comment type="caution">
    <text evidence="2">The sequence shown here is derived from an EMBL/GenBank/DDBJ whole genome shotgun (WGS) entry which is preliminary data.</text>
</comment>
<evidence type="ECO:0000313" key="3">
    <source>
        <dbReference type="Proteomes" id="UP001153076"/>
    </source>
</evidence>
<protein>
    <recommendedName>
        <fullName evidence="1">DUF8040 domain-containing protein</fullName>
    </recommendedName>
</protein>
<proteinExistence type="predicted"/>
<dbReference type="EMBL" id="JAKOGI010000270">
    <property type="protein sequence ID" value="KAJ8438086.1"/>
    <property type="molecule type" value="Genomic_DNA"/>
</dbReference>
<feature type="domain" description="DUF8040" evidence="1">
    <location>
        <begin position="72"/>
        <end position="162"/>
    </location>
</feature>
<reference evidence="2" key="1">
    <citation type="submission" date="2022-04" db="EMBL/GenBank/DDBJ databases">
        <title>Carnegiea gigantea Genome sequencing and assembly v2.</title>
        <authorList>
            <person name="Copetti D."/>
            <person name="Sanderson M.J."/>
            <person name="Burquez A."/>
            <person name="Wojciechowski M.F."/>
        </authorList>
    </citation>
    <scope>NUCLEOTIDE SEQUENCE</scope>
    <source>
        <strain evidence="2">SGP5-SGP5p</strain>
        <tissue evidence="2">Aerial part</tissue>
    </source>
</reference>
<sequence>MVEATSPSFCHGIGFLWSVMDYIHQKKEEKIDEEDYRMDEDDCTIEEEHHAINTIVDYTLQHRLLRAIGGESGANYIHRLLSGNHPNLYRKVLRIEKDVFTHLVSIFMERGLLKDGRFVTAAEIVAITLFILVRGASYRETENRFQRSPSMIGKYHKVLDGLMQLSADIVRLYQSQDELPAEILQKKDFYWSFFKAYKTEMKLLECQTIVNVRCKELEDVLF</sequence>
<gene>
    <name evidence="2" type="ORF">Cgig2_025491</name>
</gene>
<dbReference type="Pfam" id="PF26138">
    <property type="entry name" value="DUF8040"/>
    <property type="match status" value="1"/>
</dbReference>
<evidence type="ECO:0000313" key="2">
    <source>
        <dbReference type="EMBL" id="KAJ8438086.1"/>
    </source>
</evidence>
<dbReference type="InterPro" id="IPR058353">
    <property type="entry name" value="DUF8040"/>
</dbReference>
<name>A0A9Q1K691_9CARY</name>
<accession>A0A9Q1K691</accession>
<keyword evidence="3" id="KW-1185">Reference proteome</keyword>
<organism evidence="2 3">
    <name type="scientific">Carnegiea gigantea</name>
    <dbReference type="NCBI Taxonomy" id="171969"/>
    <lineage>
        <taxon>Eukaryota</taxon>
        <taxon>Viridiplantae</taxon>
        <taxon>Streptophyta</taxon>
        <taxon>Embryophyta</taxon>
        <taxon>Tracheophyta</taxon>
        <taxon>Spermatophyta</taxon>
        <taxon>Magnoliopsida</taxon>
        <taxon>eudicotyledons</taxon>
        <taxon>Gunneridae</taxon>
        <taxon>Pentapetalae</taxon>
        <taxon>Caryophyllales</taxon>
        <taxon>Cactineae</taxon>
        <taxon>Cactaceae</taxon>
        <taxon>Cactoideae</taxon>
        <taxon>Echinocereeae</taxon>
        <taxon>Carnegiea</taxon>
    </lineage>
</organism>
<evidence type="ECO:0000259" key="1">
    <source>
        <dbReference type="Pfam" id="PF26138"/>
    </source>
</evidence>
<dbReference type="Proteomes" id="UP001153076">
    <property type="component" value="Unassembled WGS sequence"/>
</dbReference>
<dbReference type="OrthoDB" id="785423at2759"/>